<protein>
    <submittedName>
        <fullName evidence="2">Uncharacterized protein</fullName>
    </submittedName>
</protein>
<reference evidence="2" key="1">
    <citation type="submission" date="2018-02" db="EMBL/GenBank/DDBJ databases">
        <title>Rhizophora mucronata_Transcriptome.</title>
        <authorList>
            <person name="Meera S.P."/>
            <person name="Sreeshan A."/>
            <person name="Augustine A."/>
        </authorList>
    </citation>
    <scope>NUCLEOTIDE SEQUENCE</scope>
    <source>
        <tissue evidence="2">Leaf</tissue>
    </source>
</reference>
<evidence type="ECO:0000256" key="1">
    <source>
        <dbReference type="SAM" id="MobiDB-lite"/>
    </source>
</evidence>
<name>A0A2P2Q5A5_RHIMU</name>
<dbReference type="AlphaFoldDB" id="A0A2P2Q5A5"/>
<accession>A0A2P2Q5A5</accession>
<proteinExistence type="predicted"/>
<evidence type="ECO:0000313" key="2">
    <source>
        <dbReference type="EMBL" id="MBX62185.1"/>
    </source>
</evidence>
<dbReference type="PROSITE" id="PS51257">
    <property type="entry name" value="PROKAR_LIPOPROTEIN"/>
    <property type="match status" value="1"/>
</dbReference>
<dbReference type="EMBL" id="GGEC01081701">
    <property type="protein sequence ID" value="MBX62185.1"/>
    <property type="molecule type" value="Transcribed_RNA"/>
</dbReference>
<feature type="region of interest" description="Disordered" evidence="1">
    <location>
        <begin position="1"/>
        <end position="22"/>
    </location>
</feature>
<sequence length="69" mass="8238">MITKQPMTKKPKIEKKTNNSSIASSCVALSCWLEINNRESSWRKESRNFVCRSFCFQLVSWFLQCFQRR</sequence>
<organism evidence="2">
    <name type="scientific">Rhizophora mucronata</name>
    <name type="common">Asiatic mangrove</name>
    <dbReference type="NCBI Taxonomy" id="61149"/>
    <lineage>
        <taxon>Eukaryota</taxon>
        <taxon>Viridiplantae</taxon>
        <taxon>Streptophyta</taxon>
        <taxon>Embryophyta</taxon>
        <taxon>Tracheophyta</taxon>
        <taxon>Spermatophyta</taxon>
        <taxon>Magnoliopsida</taxon>
        <taxon>eudicotyledons</taxon>
        <taxon>Gunneridae</taxon>
        <taxon>Pentapetalae</taxon>
        <taxon>rosids</taxon>
        <taxon>fabids</taxon>
        <taxon>Malpighiales</taxon>
        <taxon>Rhizophoraceae</taxon>
        <taxon>Rhizophora</taxon>
    </lineage>
</organism>